<dbReference type="Pfam" id="PF13424">
    <property type="entry name" value="TPR_12"/>
    <property type="match status" value="1"/>
</dbReference>
<evidence type="ECO:0000256" key="1">
    <source>
        <dbReference type="ARBA" id="ARBA00022737"/>
    </source>
</evidence>
<feature type="repeat" description="TPR" evidence="3">
    <location>
        <begin position="506"/>
        <end position="539"/>
    </location>
</feature>
<dbReference type="AlphaFoldDB" id="A0A367RJA3"/>
<evidence type="ECO:0000313" key="5">
    <source>
        <dbReference type="Proteomes" id="UP000252085"/>
    </source>
</evidence>
<proteinExistence type="predicted"/>
<keyword evidence="2 3" id="KW-0802">TPR repeat</keyword>
<evidence type="ECO:0000256" key="2">
    <source>
        <dbReference type="ARBA" id="ARBA00022803"/>
    </source>
</evidence>
<dbReference type="PANTHER" id="PTHR44858">
    <property type="entry name" value="TETRATRICOPEPTIDE REPEAT PROTEIN 6"/>
    <property type="match status" value="1"/>
</dbReference>
<accession>A0A367RJA3</accession>
<feature type="repeat" description="TPR" evidence="3">
    <location>
        <begin position="438"/>
        <end position="471"/>
    </location>
</feature>
<dbReference type="Pfam" id="PF07719">
    <property type="entry name" value="TPR_2"/>
    <property type="match status" value="1"/>
</dbReference>
<dbReference type="Pfam" id="PF00515">
    <property type="entry name" value="TPR_1"/>
    <property type="match status" value="1"/>
</dbReference>
<dbReference type="PROSITE" id="PS50005">
    <property type="entry name" value="TPR"/>
    <property type="match status" value="4"/>
</dbReference>
<dbReference type="SUPFAM" id="SSF48439">
    <property type="entry name" value="Protein prenylyltransferase"/>
    <property type="match status" value="1"/>
</dbReference>
<dbReference type="Gene3D" id="1.25.40.10">
    <property type="entry name" value="Tetratricopeptide repeat domain"/>
    <property type="match status" value="3"/>
</dbReference>
<dbReference type="SUPFAM" id="SSF48452">
    <property type="entry name" value="TPR-like"/>
    <property type="match status" value="1"/>
</dbReference>
<protein>
    <submittedName>
        <fullName evidence="4">Uncharacterized protein</fullName>
    </submittedName>
</protein>
<dbReference type="EMBL" id="LXQE01000148">
    <property type="protein sequence ID" value="RCJ36555.1"/>
    <property type="molecule type" value="Genomic_DNA"/>
</dbReference>
<evidence type="ECO:0000313" key="4">
    <source>
        <dbReference type="EMBL" id="RCJ36555.1"/>
    </source>
</evidence>
<gene>
    <name evidence="4" type="ORF">A6769_15605</name>
</gene>
<dbReference type="InterPro" id="IPR013105">
    <property type="entry name" value="TPR_2"/>
</dbReference>
<dbReference type="SMART" id="SM00028">
    <property type="entry name" value="TPR"/>
    <property type="match status" value="7"/>
</dbReference>
<dbReference type="InterPro" id="IPR050498">
    <property type="entry name" value="Ycf3"/>
</dbReference>
<dbReference type="Pfam" id="PF13371">
    <property type="entry name" value="TPR_9"/>
    <property type="match status" value="1"/>
</dbReference>
<evidence type="ECO:0000256" key="3">
    <source>
        <dbReference type="PROSITE-ProRule" id="PRU00339"/>
    </source>
</evidence>
<dbReference type="InterPro" id="IPR019734">
    <property type="entry name" value="TPR_rpt"/>
</dbReference>
<dbReference type="PANTHER" id="PTHR44858:SF1">
    <property type="entry name" value="UDP-N-ACETYLGLUCOSAMINE--PEPTIDE N-ACETYLGLUCOSAMINYLTRANSFERASE SPINDLY-RELATED"/>
    <property type="match status" value="1"/>
</dbReference>
<reference evidence="4 5" key="1">
    <citation type="submission" date="2016-04" db="EMBL/GenBank/DDBJ databases">
        <authorList>
            <person name="Evans L.H."/>
            <person name="Alamgir A."/>
            <person name="Owens N."/>
            <person name="Weber N.D."/>
            <person name="Virtaneva K."/>
            <person name="Barbian K."/>
            <person name="Babar A."/>
            <person name="Rosenke K."/>
        </authorList>
    </citation>
    <scope>NUCLEOTIDE SEQUENCE [LARGE SCALE GENOMIC DNA]</scope>
    <source>
        <strain evidence="4">NIES-2108</strain>
    </source>
</reference>
<dbReference type="PROSITE" id="PS50293">
    <property type="entry name" value="TPR_REGION"/>
    <property type="match status" value="2"/>
</dbReference>
<keyword evidence="1" id="KW-0677">Repeat</keyword>
<sequence length="657" mass="74419">MKRHNTHEKTILQQPEIGKVILLEAESGSSRLEVLQQWLQVGEENKAKTWLLSFNSQEDGLWAGLNEWLNQILPDIQAKAPHLITKHSYELAMILPALRRQISVRNPNLTDSSIDDERVRNYPLDRAYRIVHGVIDLLDSWYDYTDGSPWLIACNDYEQAGFLVRRFFAELIRRRGQKLKLSLLFATPPNTGETASAHLNQKFLAQKISLQLPAEPEVVISQEKMSQLAQNLEEQIARDPIELEIHGPRLVSYWLKSDQPEKALIWQARLLGIYNHQGFYEDALVYCESVATQLDHLCGTDNNMRWNMVGNLFNCYATTKNIAKAYQIVQEEALLKLDAPAQLVRAYYIMAMFHTRFLPEHDHALAEDYLNRSLSILADPTSDIPADDRHFMAAFDMNGLALVKHRQGVPQEAIALCKSAIEEFKNNLSEGKHRLHRSVLDYNIAQVYAAMGELEEAVIYFTAAIAADPNYSEYYNDRGNAYQRMGHLENALDDYHQAIELSPPYYEVWMNMGHCYYLKGLIEEAIKAYSVALDLQPTQTPVLIARAQAFEACGHLEEALLDYNAALDFISQQPLLLANRATLHYELGQLSEALSDLSAAIALSPDNPDLYQNRAIVLISLGQSDAASADLQTYLRLNPNATDRAEVEESLSSLSKG</sequence>
<comment type="caution">
    <text evidence="4">The sequence shown here is derived from an EMBL/GenBank/DDBJ whole genome shotgun (WGS) entry which is preliminary data.</text>
</comment>
<dbReference type="InterPro" id="IPR011990">
    <property type="entry name" value="TPR-like_helical_dom_sf"/>
</dbReference>
<feature type="repeat" description="TPR" evidence="3">
    <location>
        <begin position="472"/>
        <end position="505"/>
    </location>
</feature>
<feature type="repeat" description="TPR" evidence="3">
    <location>
        <begin position="574"/>
        <end position="607"/>
    </location>
</feature>
<name>A0A367RJA3_NOSPU</name>
<organism evidence="4 5">
    <name type="scientific">Nostoc punctiforme NIES-2108</name>
    <dbReference type="NCBI Taxonomy" id="1356359"/>
    <lineage>
        <taxon>Bacteria</taxon>
        <taxon>Bacillati</taxon>
        <taxon>Cyanobacteriota</taxon>
        <taxon>Cyanophyceae</taxon>
        <taxon>Nostocales</taxon>
        <taxon>Nostocaceae</taxon>
        <taxon>Nostoc</taxon>
    </lineage>
</organism>
<dbReference type="Proteomes" id="UP000252085">
    <property type="component" value="Unassembled WGS sequence"/>
</dbReference>